<protein>
    <submittedName>
        <fullName evidence="6">TetR/AcrR family transcriptional regulator</fullName>
    </submittedName>
</protein>
<evidence type="ECO:0000259" key="5">
    <source>
        <dbReference type="PROSITE" id="PS50977"/>
    </source>
</evidence>
<dbReference type="Gene3D" id="1.10.357.10">
    <property type="entry name" value="Tetracycline Repressor, domain 2"/>
    <property type="match status" value="1"/>
</dbReference>
<gene>
    <name evidence="6" type="ORF">GCM10022254_04230</name>
</gene>
<evidence type="ECO:0000256" key="4">
    <source>
        <dbReference type="PROSITE-ProRule" id="PRU00335"/>
    </source>
</evidence>
<feature type="DNA-binding region" description="H-T-H motif" evidence="4">
    <location>
        <begin position="101"/>
        <end position="120"/>
    </location>
</feature>
<name>A0ABP8BSG2_9ACTN</name>
<keyword evidence="3" id="KW-0804">Transcription</keyword>
<comment type="caution">
    <text evidence="6">The sequence shown here is derived from an EMBL/GenBank/DDBJ whole genome shotgun (WGS) entry which is preliminary data.</text>
</comment>
<proteinExistence type="predicted"/>
<dbReference type="Proteomes" id="UP001501710">
    <property type="component" value="Unassembled WGS sequence"/>
</dbReference>
<feature type="domain" description="HTH tetR-type" evidence="5">
    <location>
        <begin position="78"/>
        <end position="138"/>
    </location>
</feature>
<sequence length="284" mass="30135">MEEDVEEDMEEDMDVPDDLVRTAIRVAGERGVDVADVPLSALAEAAGVSRSTLVRRLRGTRRTLDDAVRAAGVDPGGLPVRDRAVAAAAALIGEHGLAAVTLEAVAAEAGCSLPSLHAIFQGRDGLLTAVFQRYLPLDDLGSLLTDPPGTPEETVRAILRTFVEGFFQERGVFSAILADVLARPSGPGRDVWSRTALPVLIGSVGTWLSEQVGTGRFKPLPLPILAQLLVGPITAHMLLRPTLEPVFGAAESTPGEIVDVFADAFLDSVTVKHSRADDLNRPVR</sequence>
<dbReference type="PANTHER" id="PTHR30055:SF234">
    <property type="entry name" value="HTH-TYPE TRANSCRIPTIONAL REGULATOR BETI"/>
    <property type="match status" value="1"/>
</dbReference>
<dbReference type="InterPro" id="IPR009057">
    <property type="entry name" value="Homeodomain-like_sf"/>
</dbReference>
<dbReference type="SUPFAM" id="SSF46689">
    <property type="entry name" value="Homeodomain-like"/>
    <property type="match status" value="1"/>
</dbReference>
<organism evidence="6 7">
    <name type="scientific">Actinomadura meridiana</name>
    <dbReference type="NCBI Taxonomy" id="559626"/>
    <lineage>
        <taxon>Bacteria</taxon>
        <taxon>Bacillati</taxon>
        <taxon>Actinomycetota</taxon>
        <taxon>Actinomycetes</taxon>
        <taxon>Streptosporangiales</taxon>
        <taxon>Thermomonosporaceae</taxon>
        <taxon>Actinomadura</taxon>
    </lineage>
</organism>
<evidence type="ECO:0000256" key="2">
    <source>
        <dbReference type="ARBA" id="ARBA00023125"/>
    </source>
</evidence>
<dbReference type="EMBL" id="BAABAS010000003">
    <property type="protein sequence ID" value="GAA4224541.1"/>
    <property type="molecule type" value="Genomic_DNA"/>
</dbReference>
<dbReference type="RefSeq" id="WP_344888676.1">
    <property type="nucleotide sequence ID" value="NZ_BAABAS010000003.1"/>
</dbReference>
<dbReference type="Pfam" id="PF00440">
    <property type="entry name" value="TetR_N"/>
    <property type="match status" value="1"/>
</dbReference>
<dbReference type="InterPro" id="IPR050109">
    <property type="entry name" value="HTH-type_TetR-like_transc_reg"/>
</dbReference>
<reference evidence="7" key="1">
    <citation type="journal article" date="2019" name="Int. J. Syst. Evol. Microbiol.">
        <title>The Global Catalogue of Microorganisms (GCM) 10K type strain sequencing project: providing services to taxonomists for standard genome sequencing and annotation.</title>
        <authorList>
            <consortium name="The Broad Institute Genomics Platform"/>
            <consortium name="The Broad Institute Genome Sequencing Center for Infectious Disease"/>
            <person name="Wu L."/>
            <person name="Ma J."/>
        </authorList>
    </citation>
    <scope>NUCLEOTIDE SEQUENCE [LARGE SCALE GENOMIC DNA]</scope>
    <source>
        <strain evidence="7">JCM 17440</strain>
    </source>
</reference>
<evidence type="ECO:0000313" key="7">
    <source>
        <dbReference type="Proteomes" id="UP001501710"/>
    </source>
</evidence>
<evidence type="ECO:0000256" key="3">
    <source>
        <dbReference type="ARBA" id="ARBA00023163"/>
    </source>
</evidence>
<dbReference type="PANTHER" id="PTHR30055">
    <property type="entry name" value="HTH-TYPE TRANSCRIPTIONAL REGULATOR RUTR"/>
    <property type="match status" value="1"/>
</dbReference>
<accession>A0ABP8BSG2</accession>
<dbReference type="InterPro" id="IPR001647">
    <property type="entry name" value="HTH_TetR"/>
</dbReference>
<keyword evidence="7" id="KW-1185">Reference proteome</keyword>
<evidence type="ECO:0000256" key="1">
    <source>
        <dbReference type="ARBA" id="ARBA00023015"/>
    </source>
</evidence>
<dbReference type="PROSITE" id="PS50977">
    <property type="entry name" value="HTH_TETR_2"/>
    <property type="match status" value="1"/>
</dbReference>
<keyword evidence="1" id="KW-0805">Transcription regulation</keyword>
<keyword evidence="2 4" id="KW-0238">DNA-binding</keyword>
<evidence type="ECO:0000313" key="6">
    <source>
        <dbReference type="EMBL" id="GAA4224541.1"/>
    </source>
</evidence>